<dbReference type="GO" id="GO:0005789">
    <property type="term" value="C:endoplasmic reticulum membrane"/>
    <property type="evidence" value="ECO:0007669"/>
    <property type="project" value="UniProtKB-SubCell"/>
</dbReference>
<dbReference type="SUPFAM" id="SSF50978">
    <property type="entry name" value="WD40 repeat-like"/>
    <property type="match status" value="1"/>
</dbReference>
<dbReference type="FunFam" id="1.20.940.10:FF:000001">
    <property type="entry name" value="Protein transport protein Sec31A isoform A"/>
    <property type="match status" value="1"/>
</dbReference>
<dbReference type="InterPro" id="IPR015943">
    <property type="entry name" value="WD40/YVTN_repeat-like_dom_sf"/>
</dbReference>
<proteinExistence type="inferred from homology"/>
<dbReference type="PANTHER" id="PTHR13923:SF23">
    <property type="entry name" value="PROTEIN TRANSPORT PROTEIN SEC31A"/>
    <property type="match status" value="1"/>
</dbReference>
<gene>
    <name evidence="20" type="ORF">HJG63_017323</name>
</gene>
<reference evidence="20 21" key="1">
    <citation type="journal article" date="2020" name="Nature">
        <title>Six reference-quality genomes reveal evolution of bat adaptations.</title>
        <authorList>
            <person name="Jebb D."/>
            <person name="Huang Z."/>
            <person name="Pippel M."/>
            <person name="Hughes G.M."/>
            <person name="Lavrichenko K."/>
            <person name="Devanna P."/>
            <person name="Winkler S."/>
            <person name="Jermiin L.S."/>
            <person name="Skirmuntt E.C."/>
            <person name="Katzourakis A."/>
            <person name="Burkitt-Gray L."/>
            <person name="Ray D.A."/>
            <person name="Sullivan K.A.M."/>
            <person name="Roscito J.G."/>
            <person name="Kirilenko B.M."/>
            <person name="Davalos L.M."/>
            <person name="Corthals A.P."/>
            <person name="Power M.L."/>
            <person name="Jones G."/>
            <person name="Ransome R.D."/>
            <person name="Dechmann D.K.N."/>
            <person name="Locatelli A.G."/>
            <person name="Puechmaille S.J."/>
            <person name="Fedrigo O."/>
            <person name="Jarvis E.D."/>
            <person name="Hiller M."/>
            <person name="Vernes S.C."/>
            <person name="Myers E.W."/>
            <person name="Teeling E.C."/>
        </authorList>
    </citation>
    <scope>NUCLEOTIDE SEQUENCE [LARGE SCALE GENOMIC DNA]</scope>
    <source>
        <strain evidence="20">MRouAeg1</strain>
        <tissue evidence="20">Muscle</tissue>
    </source>
</reference>
<dbReference type="GO" id="GO:0070971">
    <property type="term" value="C:endoplasmic reticulum exit site"/>
    <property type="evidence" value="ECO:0007669"/>
    <property type="project" value="TreeGrafter"/>
</dbReference>
<feature type="compositionally biased region" description="Polar residues" evidence="19">
    <location>
        <begin position="892"/>
        <end position="913"/>
    </location>
</feature>
<evidence type="ECO:0000256" key="11">
    <source>
        <dbReference type="ARBA" id="ARBA00023136"/>
    </source>
</evidence>
<dbReference type="InterPro" id="IPR001680">
    <property type="entry name" value="WD40_rpt"/>
</dbReference>
<dbReference type="GO" id="GO:0005198">
    <property type="term" value="F:structural molecule activity"/>
    <property type="evidence" value="ECO:0007669"/>
    <property type="project" value="TreeGrafter"/>
</dbReference>
<evidence type="ECO:0000256" key="17">
    <source>
        <dbReference type="ARBA" id="ARBA00062896"/>
    </source>
</evidence>
<dbReference type="Proteomes" id="UP000593571">
    <property type="component" value="Unassembled WGS sequence"/>
</dbReference>
<comment type="subcellular location">
    <subcellularLocation>
        <location evidence="1">Cytoplasmic vesicle</location>
        <location evidence="1">COPII-coated vesicle membrane</location>
        <topology evidence="1">Peripheral membrane protein</topology>
        <orientation evidence="1">Cytoplasmic side</orientation>
    </subcellularLocation>
    <subcellularLocation>
        <location evidence="2">Endoplasmic reticulum membrane</location>
        <topology evidence="2">Peripheral membrane protein</topology>
    </subcellularLocation>
</comment>
<evidence type="ECO:0000256" key="19">
    <source>
        <dbReference type="SAM" id="MobiDB-lite"/>
    </source>
</evidence>
<dbReference type="Gene3D" id="1.20.940.10">
    <property type="entry name" value="Functional domain of the splicing factor Prp18"/>
    <property type="match status" value="1"/>
</dbReference>
<dbReference type="FunFam" id="1.25.40.1030:FF:000001">
    <property type="entry name" value="protein transport protein Sec31A isoform X3"/>
    <property type="match status" value="1"/>
</dbReference>
<dbReference type="EMBL" id="JACASE010000010">
    <property type="protein sequence ID" value="KAF6432315.1"/>
    <property type="molecule type" value="Genomic_DNA"/>
</dbReference>
<keyword evidence="10" id="KW-0653">Protein transport</keyword>
<protein>
    <recommendedName>
        <fullName evidence="14">Protein transport protein Sec31A</fullName>
    </recommendedName>
    <alternativeName>
        <fullName evidence="16">SEC31-like protein 1</fullName>
    </alternativeName>
    <alternativeName>
        <fullName evidence="15">SEC31-related protein A</fullName>
    </alternativeName>
</protein>
<evidence type="ECO:0000256" key="14">
    <source>
        <dbReference type="ARBA" id="ARBA00039468"/>
    </source>
</evidence>
<dbReference type="PANTHER" id="PTHR13923">
    <property type="entry name" value="SEC31-RELATED PROTEIN"/>
    <property type="match status" value="1"/>
</dbReference>
<evidence type="ECO:0000313" key="21">
    <source>
        <dbReference type="Proteomes" id="UP000593571"/>
    </source>
</evidence>
<keyword evidence="6 18" id="KW-0853">WD repeat</keyword>
<sequence>MKLKEVDLTAMQAWSPAQNHPIYLATGTSAQQLDATFSTNASLEIFELDLSDPSLDMKSCATFSSSHRYHKLIWGPHKMDSKGNISGVLIAGGENGNIILYDPSKILAGDKEVVIAQNDKHTGPVRALDVNIFQTNLVASGANESEIYIWDLNNFAAPMTPGAKTQPPEDISCIAWNRQVQHILASASPSGRATVWDLRKNEPIIKVSDHSNRMHCSGLAWHPDVATQMVLASEDDRLPVVQMWDLRFASSPLHVLENHARGILAIAWSMADPELLLSCGKDAKILCSNPNTGEVLYELPTNTQWCFDIQWCPRNPAVLSAASFDGRISVYSIMGGSTDGLRQKQVDKLSSSFGNLDPFGTGQPLPPLQIPQQTAQHSIVLPLKKPPKWIRRPVGASFSFGGKLVTFENVKMQSQQGAEQQQQQQHVFISQVVTEKEFLSRSDQLQQVVQSQGFVSYCQKKIDASQTEFEKNVWSFLKVNFEDDSRGKYLELLGYRKEDLGKKIALALNKVDGPDVRIKEEKQESEFLPSARGTFNISISGDIDGLITQALLTGNFESAVDLCLHDNRMADAIILAIAGGQELLARTQKKYFAKSQSKITRLITAVVMKNWKEIVESCDLRNWKEALAAVLTYAKLDEFSALCDLLGTRLESEGDSLLQTQACLCYICAGNVEKLVACWTKAQDGSNPLSLQDLIEKVVILRKAVQLTQAVDTNAVGFLLAEKMSQYANLLAAQGSIAAALAFLPECTNQPNIVQLRDRLYKAQGEPVPGQESTKVPYERQQLPKGRPGPVAGHTQMPRVPTQQYYPHGENPPPPGFLVHGNVNPNIAAAQLPTSPGHMHTQVPPYPQPQRPQNGWNDPPALNRVPKKKKMPENYMPPVPITSPIMNPLGDPQSQMLQQQPSAPVPLSSQASFPQPHLPGGQPSFHGIPLGQPSMPPSFSKPNIEGAPGAPIGNTIQHVQSLPTEKITKKPIPDEHLILKTTFEDLIQRCLSSATDPQTKRKLDDASKRLEFLYDKLREQTLSPTIISGLHNIARSIETRNYSEGLATHTHIVSTSNFSETSAFMPVLKVVLTQANKLGV</sequence>
<evidence type="ECO:0000256" key="2">
    <source>
        <dbReference type="ARBA" id="ARBA00004406"/>
    </source>
</evidence>
<evidence type="ECO:0000256" key="13">
    <source>
        <dbReference type="ARBA" id="ARBA00025471"/>
    </source>
</evidence>
<evidence type="ECO:0000256" key="9">
    <source>
        <dbReference type="ARBA" id="ARBA00022892"/>
    </source>
</evidence>
<dbReference type="Gene3D" id="2.130.10.10">
    <property type="entry name" value="YVTN repeat-like/Quinoprotein amine dehydrogenase"/>
    <property type="match status" value="1"/>
</dbReference>
<organism evidence="20 21">
    <name type="scientific">Rousettus aegyptiacus</name>
    <name type="common">Egyptian fruit bat</name>
    <name type="synonym">Pteropus aegyptiacus</name>
    <dbReference type="NCBI Taxonomy" id="9407"/>
    <lineage>
        <taxon>Eukaryota</taxon>
        <taxon>Metazoa</taxon>
        <taxon>Chordata</taxon>
        <taxon>Craniata</taxon>
        <taxon>Vertebrata</taxon>
        <taxon>Euteleostomi</taxon>
        <taxon>Mammalia</taxon>
        <taxon>Eutheria</taxon>
        <taxon>Laurasiatheria</taxon>
        <taxon>Chiroptera</taxon>
        <taxon>Yinpterochiroptera</taxon>
        <taxon>Pteropodoidea</taxon>
        <taxon>Pteropodidae</taxon>
        <taxon>Rousettinae</taxon>
        <taxon>Rousettus</taxon>
    </lineage>
</organism>
<evidence type="ECO:0000256" key="3">
    <source>
        <dbReference type="ARBA" id="ARBA00009358"/>
    </source>
</evidence>
<evidence type="ECO:0000256" key="7">
    <source>
        <dbReference type="ARBA" id="ARBA00022737"/>
    </source>
</evidence>
<evidence type="ECO:0000256" key="16">
    <source>
        <dbReference type="ARBA" id="ARBA00043112"/>
    </source>
</evidence>
<dbReference type="SMART" id="SM00320">
    <property type="entry name" value="WD40"/>
    <property type="match status" value="6"/>
</dbReference>
<evidence type="ECO:0000313" key="20">
    <source>
        <dbReference type="EMBL" id="KAF6432315.1"/>
    </source>
</evidence>
<evidence type="ECO:0000256" key="8">
    <source>
        <dbReference type="ARBA" id="ARBA00022824"/>
    </source>
</evidence>
<comment type="caution">
    <text evidence="20">The sequence shown here is derived from an EMBL/GenBank/DDBJ whole genome shotgun (WGS) entry which is preliminary data.</text>
</comment>
<keyword evidence="9" id="KW-0931">ER-Golgi transport</keyword>
<keyword evidence="4" id="KW-0813">Transport</keyword>
<evidence type="ECO:0000256" key="4">
    <source>
        <dbReference type="ARBA" id="ARBA00022448"/>
    </source>
</evidence>
<evidence type="ECO:0000256" key="10">
    <source>
        <dbReference type="ARBA" id="ARBA00022927"/>
    </source>
</evidence>
<dbReference type="GO" id="GO:0015031">
    <property type="term" value="P:protein transport"/>
    <property type="evidence" value="ECO:0007669"/>
    <property type="project" value="UniProtKB-KW"/>
</dbReference>
<evidence type="ECO:0000256" key="5">
    <source>
        <dbReference type="ARBA" id="ARBA00022490"/>
    </source>
</evidence>
<dbReference type="InterPro" id="IPR036322">
    <property type="entry name" value="WD40_repeat_dom_sf"/>
</dbReference>
<evidence type="ECO:0000256" key="6">
    <source>
        <dbReference type="ARBA" id="ARBA00022574"/>
    </source>
</evidence>
<evidence type="ECO:0000256" key="1">
    <source>
        <dbReference type="ARBA" id="ARBA00004299"/>
    </source>
</evidence>
<dbReference type="InterPro" id="IPR040251">
    <property type="entry name" value="SEC31-like"/>
</dbReference>
<keyword evidence="21" id="KW-1185">Reference proteome</keyword>
<dbReference type="AlphaFoldDB" id="A0A7J8EAK8"/>
<dbReference type="FunFam" id="2.130.10.10:FF:000009">
    <property type="entry name" value="Protein transport protein Sec31A isoform A"/>
    <property type="match status" value="1"/>
</dbReference>
<comment type="subunit">
    <text evidence="17">COPII is composed of at least 5 proteins: the SEC23/24 complex, the SEC13/31 complex and SAR1. SEC13 and SEC31 make a 2:2 tetramer that forms the edge element of the COPII outer coat. The tetramer self-assembles in multiple copies to form the complete polyhedral cage. Interacts (via WD 8) with SEC13. Interacts with PDCD6; interaction takes place in response to cytosolic calcium increase and leads to bridge together the BCR(KLHL12) complex and SEC31A, leading to monoubiquitination. Interacts with KLHL12.</text>
</comment>
<comment type="function">
    <text evidence="13">Component of the coat protein complex II (COPII) which promotes the formation of transport vesicles from the endoplasmic reticulum (ER). The coat has two main functions, the physical deformation of the endoplasmic reticulum membrane into vesicles and the selection of cargo molecules.</text>
</comment>
<dbReference type="PROSITE" id="PS50082">
    <property type="entry name" value="WD_REPEATS_2"/>
    <property type="match status" value="1"/>
</dbReference>
<keyword evidence="7" id="KW-0677">Repeat</keyword>
<comment type="similarity">
    <text evidence="3">Belongs to the WD repeat SEC31 family.</text>
</comment>
<feature type="region of interest" description="Disordered" evidence="19">
    <location>
        <begin position="765"/>
        <end position="922"/>
    </location>
</feature>
<dbReference type="GO" id="GO:0030127">
    <property type="term" value="C:COPII vesicle coat"/>
    <property type="evidence" value="ECO:0007669"/>
    <property type="project" value="TreeGrafter"/>
</dbReference>
<accession>A0A7J8EAK8</accession>
<keyword evidence="8" id="KW-0256">Endoplasmic reticulum</keyword>
<keyword evidence="12" id="KW-0968">Cytoplasmic vesicle</keyword>
<evidence type="ECO:0000256" key="18">
    <source>
        <dbReference type="PROSITE-ProRule" id="PRU00221"/>
    </source>
</evidence>
<feature type="repeat" description="WD" evidence="18">
    <location>
        <begin position="118"/>
        <end position="160"/>
    </location>
</feature>
<name>A0A7J8EAK8_ROUAE</name>
<dbReference type="GO" id="GO:0007029">
    <property type="term" value="P:endoplasmic reticulum organization"/>
    <property type="evidence" value="ECO:0007669"/>
    <property type="project" value="TreeGrafter"/>
</dbReference>
<evidence type="ECO:0000256" key="15">
    <source>
        <dbReference type="ARBA" id="ARBA00041470"/>
    </source>
</evidence>
<keyword evidence="5" id="KW-0963">Cytoplasm</keyword>
<dbReference type="GO" id="GO:0090110">
    <property type="term" value="P:COPII-coated vesicle cargo loading"/>
    <property type="evidence" value="ECO:0007669"/>
    <property type="project" value="TreeGrafter"/>
</dbReference>
<keyword evidence="11" id="KW-0472">Membrane</keyword>
<dbReference type="Gene3D" id="1.25.40.1030">
    <property type="match status" value="1"/>
</dbReference>
<evidence type="ECO:0000256" key="12">
    <source>
        <dbReference type="ARBA" id="ARBA00023329"/>
    </source>
</evidence>